<accession>A0AAW6LIN2</accession>
<keyword evidence="3" id="KW-0812">Transmembrane</keyword>
<protein>
    <recommendedName>
        <fullName evidence="6">Mammalian cell entry protein</fullName>
    </recommendedName>
</protein>
<dbReference type="GO" id="GO:0016020">
    <property type="term" value="C:membrane"/>
    <property type="evidence" value="ECO:0007669"/>
    <property type="project" value="UniProtKB-SubCell"/>
</dbReference>
<proteinExistence type="predicted"/>
<dbReference type="AlphaFoldDB" id="A0AAW6LIN2"/>
<dbReference type="RefSeq" id="WP_275231690.1">
    <property type="nucleotide sequence ID" value="NZ_JARDXE010000005.1"/>
</dbReference>
<sequence length="178" mass="18312">MATVSDADESLRGEVLEPVLGKRGVLTALAWIALAALSVVVVFGALAVQSDRARETQRQEYVDGAVAGALALIDVHSATVDENLATLQALSTGAFADELKSGESAFVASIREFAVDSDGRVDTAALASESGTSGVVLIAASAQVANSAGESSARTYRLRVGVEEVDGRVLMSSVEFVP</sequence>
<dbReference type="EMBL" id="JARDXE010000005">
    <property type="protein sequence ID" value="MDE8645157.1"/>
    <property type="molecule type" value="Genomic_DNA"/>
</dbReference>
<evidence type="ECO:0000313" key="4">
    <source>
        <dbReference type="EMBL" id="MDE8645157.1"/>
    </source>
</evidence>
<dbReference type="PANTHER" id="PTHR37042:SF4">
    <property type="entry name" value="OUTER MEMBRANE PROTEIN RV1973"/>
    <property type="match status" value="1"/>
</dbReference>
<reference evidence="4" key="1">
    <citation type="submission" date="2023-02" db="EMBL/GenBank/DDBJ databases">
        <title>A novel hydrolase synthesized by Rhodococcus erythropolis HQ is responsible for the detoxification of Zearalenone.</title>
        <authorList>
            <person name="Hu J."/>
            <person name="Xu J."/>
        </authorList>
    </citation>
    <scope>NUCLEOTIDE SEQUENCE</scope>
    <source>
        <strain evidence="4">HQ</strain>
    </source>
</reference>
<comment type="subcellular location">
    <subcellularLocation>
        <location evidence="1">Membrane</location>
    </subcellularLocation>
</comment>
<dbReference type="PANTHER" id="PTHR37042">
    <property type="entry name" value="OUTER MEMBRANE PROTEIN RV1973"/>
    <property type="match status" value="1"/>
</dbReference>
<evidence type="ECO:0000256" key="3">
    <source>
        <dbReference type="SAM" id="Phobius"/>
    </source>
</evidence>
<feature type="transmembrane region" description="Helical" evidence="3">
    <location>
        <begin position="28"/>
        <end position="48"/>
    </location>
</feature>
<evidence type="ECO:0000256" key="1">
    <source>
        <dbReference type="ARBA" id="ARBA00004370"/>
    </source>
</evidence>
<keyword evidence="2 3" id="KW-0472">Membrane</keyword>
<keyword evidence="3" id="KW-1133">Transmembrane helix</keyword>
<name>A0AAW6LIN2_RHOSG</name>
<comment type="caution">
    <text evidence="4">The sequence shown here is derived from an EMBL/GenBank/DDBJ whole genome shotgun (WGS) entry which is preliminary data.</text>
</comment>
<evidence type="ECO:0008006" key="6">
    <source>
        <dbReference type="Google" id="ProtNLM"/>
    </source>
</evidence>
<evidence type="ECO:0000256" key="2">
    <source>
        <dbReference type="ARBA" id="ARBA00023136"/>
    </source>
</evidence>
<gene>
    <name evidence="4" type="ORF">PXH69_09355</name>
</gene>
<dbReference type="Proteomes" id="UP001217325">
    <property type="component" value="Unassembled WGS sequence"/>
</dbReference>
<evidence type="ECO:0000313" key="5">
    <source>
        <dbReference type="Proteomes" id="UP001217325"/>
    </source>
</evidence>
<organism evidence="4 5">
    <name type="scientific">Rhodococcus qingshengii</name>
    <dbReference type="NCBI Taxonomy" id="334542"/>
    <lineage>
        <taxon>Bacteria</taxon>
        <taxon>Bacillati</taxon>
        <taxon>Actinomycetota</taxon>
        <taxon>Actinomycetes</taxon>
        <taxon>Mycobacteriales</taxon>
        <taxon>Nocardiaceae</taxon>
        <taxon>Rhodococcus</taxon>
        <taxon>Rhodococcus erythropolis group</taxon>
    </lineage>
</organism>